<accession>A0A024JZ71</accession>
<protein>
    <submittedName>
        <fullName evidence="1">Uncharacterized protein</fullName>
    </submittedName>
</protein>
<reference evidence="1" key="2">
    <citation type="submission" date="2014-04" db="EMBL/GenBank/DDBJ databases">
        <authorList>
            <person name="Urmite Genomes U."/>
        </authorList>
    </citation>
    <scope>NUCLEOTIDE SEQUENCE</scope>
    <source>
        <strain evidence="1">DSM 44626</strain>
    </source>
</reference>
<name>A0A024JZ71_9MYCO</name>
<evidence type="ECO:0000313" key="1">
    <source>
        <dbReference type="EMBL" id="CDO88553.1"/>
    </source>
</evidence>
<gene>
    <name evidence="1" type="ORF">BN973_02922</name>
</gene>
<reference evidence="1" key="1">
    <citation type="journal article" date="2014" name="Genome Announc.">
        <title>Draft Genome Sequence of Mycobacterium triplex DSM 44626.</title>
        <authorList>
            <person name="Sassi M."/>
            <person name="Croce O."/>
            <person name="Robert C."/>
            <person name="Raoult D."/>
            <person name="Drancourt M."/>
        </authorList>
    </citation>
    <scope>NUCLEOTIDE SEQUENCE [LARGE SCALE GENOMIC DNA]</scope>
    <source>
        <strain evidence="1">DSM 44626</strain>
    </source>
</reference>
<proteinExistence type="predicted"/>
<sequence>MAVAIGDVIEAVERLEGTPALSVDQEIQLNILKALVVIARRLNMK</sequence>
<dbReference type="AlphaFoldDB" id="A0A024JZ71"/>
<dbReference type="RefSeq" id="WP_156959176.1">
    <property type="nucleotide sequence ID" value="NZ_HG964446.1"/>
</dbReference>
<organism evidence="1">
    <name type="scientific">Mycobacterium triplex</name>
    <dbReference type="NCBI Taxonomy" id="47839"/>
    <lineage>
        <taxon>Bacteria</taxon>
        <taxon>Bacillati</taxon>
        <taxon>Actinomycetota</taxon>
        <taxon>Actinomycetes</taxon>
        <taxon>Mycobacteriales</taxon>
        <taxon>Mycobacteriaceae</taxon>
        <taxon>Mycobacterium</taxon>
        <taxon>Mycobacterium simiae complex</taxon>
    </lineage>
</organism>
<dbReference type="EMBL" id="HG964446">
    <property type="protein sequence ID" value="CDO88553.1"/>
    <property type="molecule type" value="Genomic_DNA"/>
</dbReference>
<dbReference type="Proteomes" id="UP000028880">
    <property type="component" value="Unassembled WGS sequence"/>
</dbReference>
<dbReference type="HOGENOM" id="CLU_3202320_0_0_11"/>